<proteinExistence type="predicted"/>
<feature type="compositionally biased region" description="Polar residues" evidence="1">
    <location>
        <begin position="75"/>
        <end position="84"/>
    </location>
</feature>
<feature type="region of interest" description="Disordered" evidence="1">
    <location>
        <begin position="59"/>
        <end position="106"/>
    </location>
</feature>
<accession>A0ABS1N9B0</accession>
<feature type="compositionally biased region" description="Gly residues" evidence="1">
    <location>
        <begin position="24"/>
        <end position="33"/>
    </location>
</feature>
<evidence type="ECO:0000313" key="4">
    <source>
        <dbReference type="Proteomes" id="UP000634229"/>
    </source>
</evidence>
<feature type="domain" description="Peptidase S1" evidence="2">
    <location>
        <begin position="12"/>
        <end position="70"/>
    </location>
</feature>
<protein>
    <submittedName>
        <fullName evidence="3">Trypsin-like serine protease</fullName>
    </submittedName>
</protein>
<dbReference type="InterPro" id="IPR043504">
    <property type="entry name" value="Peptidase_S1_PA_chymotrypsin"/>
</dbReference>
<dbReference type="InterPro" id="IPR009003">
    <property type="entry name" value="Peptidase_S1_PA"/>
</dbReference>
<gene>
    <name evidence="3" type="ORF">JK363_08310</name>
</gene>
<dbReference type="InterPro" id="IPR001254">
    <property type="entry name" value="Trypsin_dom"/>
</dbReference>
<dbReference type="EMBL" id="JAERRF010000004">
    <property type="protein sequence ID" value="MBL1096665.1"/>
    <property type="molecule type" value="Genomic_DNA"/>
</dbReference>
<keyword evidence="4" id="KW-1185">Reference proteome</keyword>
<reference evidence="3 4" key="1">
    <citation type="submission" date="2021-01" db="EMBL/GenBank/DDBJ databases">
        <title>WGS of actinomycetes isolated from Thailand.</title>
        <authorList>
            <person name="Thawai C."/>
        </authorList>
    </citation>
    <scope>NUCLEOTIDE SEQUENCE [LARGE SCALE GENOMIC DNA]</scope>
    <source>
        <strain evidence="3 4">CA1R205</strain>
    </source>
</reference>
<dbReference type="Proteomes" id="UP000634229">
    <property type="component" value="Unassembled WGS sequence"/>
</dbReference>
<dbReference type="Pfam" id="PF00089">
    <property type="entry name" value="Trypsin"/>
    <property type="match status" value="1"/>
</dbReference>
<feature type="region of interest" description="Disordered" evidence="1">
    <location>
        <begin position="1"/>
        <end position="35"/>
    </location>
</feature>
<evidence type="ECO:0000313" key="3">
    <source>
        <dbReference type="EMBL" id="MBL1096665.1"/>
    </source>
</evidence>
<dbReference type="SUPFAM" id="SSF50494">
    <property type="entry name" value="Trypsin-like serine proteases"/>
    <property type="match status" value="1"/>
</dbReference>
<sequence>MSNQTDGDAWGIREGDFRTDNPGGKAGTCGGDSGAPALAKADGRWRLAGVTSRAVGDCASTPDIYPSVAEHQKRSTGSGYTATSADVPPQMTGGGSHTGQAWEPPRCSRSIPSACAGASFGVHPGPSRTEQEPTMKRIDLVTLLVQDYGRSPHPHRQVRLSFLG</sequence>
<organism evidence="3 4">
    <name type="scientific">Streptomyces coffeae</name>
    <dbReference type="NCBI Taxonomy" id="621382"/>
    <lineage>
        <taxon>Bacteria</taxon>
        <taxon>Bacillati</taxon>
        <taxon>Actinomycetota</taxon>
        <taxon>Actinomycetes</taxon>
        <taxon>Kitasatosporales</taxon>
        <taxon>Streptomycetaceae</taxon>
        <taxon>Streptomyces</taxon>
    </lineage>
</organism>
<evidence type="ECO:0000256" key="1">
    <source>
        <dbReference type="SAM" id="MobiDB-lite"/>
    </source>
</evidence>
<comment type="caution">
    <text evidence="3">The sequence shown here is derived from an EMBL/GenBank/DDBJ whole genome shotgun (WGS) entry which is preliminary data.</text>
</comment>
<dbReference type="Gene3D" id="2.40.10.10">
    <property type="entry name" value="Trypsin-like serine proteases"/>
    <property type="match status" value="1"/>
</dbReference>
<evidence type="ECO:0000259" key="2">
    <source>
        <dbReference type="Pfam" id="PF00089"/>
    </source>
</evidence>
<name>A0ABS1N9B0_9ACTN</name>